<reference evidence="3" key="1">
    <citation type="submission" date="2022-11" db="UniProtKB">
        <authorList>
            <consortium name="WormBaseParasite"/>
        </authorList>
    </citation>
    <scope>IDENTIFICATION</scope>
</reference>
<evidence type="ECO:0000313" key="3">
    <source>
        <dbReference type="WBParaSite" id="nRc.2.0.1.t02265-RA"/>
    </source>
</evidence>
<evidence type="ECO:0000256" key="1">
    <source>
        <dbReference type="SAM" id="Phobius"/>
    </source>
</evidence>
<keyword evidence="2" id="KW-1185">Reference proteome</keyword>
<evidence type="ECO:0000313" key="2">
    <source>
        <dbReference type="Proteomes" id="UP000887565"/>
    </source>
</evidence>
<feature type="transmembrane region" description="Helical" evidence="1">
    <location>
        <begin position="6"/>
        <end position="27"/>
    </location>
</feature>
<name>A0A915HLA8_ROMCU</name>
<sequence length="123" mass="13565">MVETATPVWFVLMATMILATPMATIMTDTDKTSITAMIINETTDLPPTLAKDAAIEKKLLYTSTPNLVDGKGHDISTLIRDTLEKENKKNNAILFGLRPDLDKTDLIKAKNLVNKYAPDDDSL</sequence>
<protein>
    <submittedName>
        <fullName evidence="3">Uncharacterized protein</fullName>
    </submittedName>
</protein>
<proteinExistence type="predicted"/>
<accession>A0A915HLA8</accession>
<dbReference type="WBParaSite" id="nRc.2.0.1.t02265-RA">
    <property type="protein sequence ID" value="nRc.2.0.1.t02265-RA"/>
    <property type="gene ID" value="nRc.2.0.1.g02265"/>
</dbReference>
<keyword evidence="1" id="KW-1133">Transmembrane helix</keyword>
<keyword evidence="1" id="KW-0472">Membrane</keyword>
<organism evidence="2 3">
    <name type="scientific">Romanomermis culicivorax</name>
    <name type="common">Nematode worm</name>
    <dbReference type="NCBI Taxonomy" id="13658"/>
    <lineage>
        <taxon>Eukaryota</taxon>
        <taxon>Metazoa</taxon>
        <taxon>Ecdysozoa</taxon>
        <taxon>Nematoda</taxon>
        <taxon>Enoplea</taxon>
        <taxon>Dorylaimia</taxon>
        <taxon>Mermithida</taxon>
        <taxon>Mermithoidea</taxon>
        <taxon>Mermithidae</taxon>
        <taxon>Romanomermis</taxon>
    </lineage>
</organism>
<dbReference type="Proteomes" id="UP000887565">
    <property type="component" value="Unplaced"/>
</dbReference>
<dbReference type="AlphaFoldDB" id="A0A915HLA8"/>
<keyword evidence="1" id="KW-0812">Transmembrane</keyword>